<sequence length="101" mass="12350">MPFLFLSLPFFFIQRERNEDARLTVGRSRKQHFESKVLTLPNKERYNYILYYDRFWIEERNNKYSGDDLKMSQRLPCLSYYCFSFRGEAPDWGAKIRLPHP</sequence>
<dbReference type="AlphaFoldDB" id="A0A124GMU5"/>
<reference evidence="1" key="1">
    <citation type="journal article" date="2015" name="Genome Biol. Evol.">
        <title>Organellar Genomes of White Spruce (Picea glauca): Assembly and Annotation.</title>
        <authorList>
            <person name="Jackman S.D."/>
            <person name="Warren R.L."/>
            <person name="Gibb E.A."/>
            <person name="Vandervalk B.P."/>
            <person name="Mohamadi H."/>
            <person name="Chu J."/>
            <person name="Raymond A."/>
            <person name="Pleasance S."/>
            <person name="Coope R."/>
            <person name="Wildung M.R."/>
            <person name="Ritland C.E."/>
            <person name="Bousquet J."/>
            <person name="Jones S.J."/>
            <person name="Bohlmann J."/>
            <person name="Birol I."/>
        </authorList>
    </citation>
    <scope>NUCLEOTIDE SEQUENCE [LARGE SCALE GENOMIC DNA]</scope>
    <source>
        <tissue evidence="1">Flushing bud</tissue>
    </source>
</reference>
<keyword evidence="1" id="KW-0496">Mitochondrion</keyword>
<name>A0A124GMU5_PICGL</name>
<geneLocation type="mitochondrion" evidence="1"/>
<gene>
    <name evidence="1" type="ORF">ABT39_MTgene1444</name>
</gene>
<protein>
    <submittedName>
        <fullName evidence="1">Uncharacterized protein</fullName>
    </submittedName>
</protein>
<evidence type="ECO:0000313" key="1">
    <source>
        <dbReference type="EMBL" id="KUM46762.1"/>
    </source>
</evidence>
<organism evidence="1">
    <name type="scientific">Picea glauca</name>
    <name type="common">White spruce</name>
    <name type="synonym">Pinus glauca</name>
    <dbReference type="NCBI Taxonomy" id="3330"/>
    <lineage>
        <taxon>Eukaryota</taxon>
        <taxon>Viridiplantae</taxon>
        <taxon>Streptophyta</taxon>
        <taxon>Embryophyta</taxon>
        <taxon>Tracheophyta</taxon>
        <taxon>Spermatophyta</taxon>
        <taxon>Pinopsida</taxon>
        <taxon>Pinidae</taxon>
        <taxon>Conifers I</taxon>
        <taxon>Pinales</taxon>
        <taxon>Pinaceae</taxon>
        <taxon>Picea</taxon>
    </lineage>
</organism>
<accession>A0A124GMU5</accession>
<comment type="caution">
    <text evidence="1">The sequence shown here is derived from an EMBL/GenBank/DDBJ whole genome shotgun (WGS) entry which is preliminary data.</text>
</comment>
<dbReference type="EMBL" id="LKAM01000010">
    <property type="protein sequence ID" value="KUM46762.1"/>
    <property type="molecule type" value="Genomic_DNA"/>
</dbReference>
<proteinExistence type="predicted"/>